<proteinExistence type="predicted"/>
<gene>
    <name evidence="1" type="ORF">L227DRAFT_126333</name>
</gene>
<dbReference type="AlphaFoldDB" id="A0A5C2SQ05"/>
<sequence length="58" mass="6205">MTVSMVIRLDGASGVRKEGWVWIEASPAVSIAECAEFIRSVDAPAHSPCCNRCVVTPT</sequence>
<organism evidence="1 2">
    <name type="scientific">Lentinus tigrinus ALCF2SS1-6</name>
    <dbReference type="NCBI Taxonomy" id="1328759"/>
    <lineage>
        <taxon>Eukaryota</taxon>
        <taxon>Fungi</taxon>
        <taxon>Dikarya</taxon>
        <taxon>Basidiomycota</taxon>
        <taxon>Agaricomycotina</taxon>
        <taxon>Agaricomycetes</taxon>
        <taxon>Polyporales</taxon>
        <taxon>Polyporaceae</taxon>
        <taxon>Lentinus</taxon>
    </lineage>
</organism>
<protein>
    <submittedName>
        <fullName evidence="1">Uncharacterized protein</fullName>
    </submittedName>
</protein>
<accession>A0A5C2SQ05</accession>
<evidence type="ECO:0000313" key="1">
    <source>
        <dbReference type="EMBL" id="RPD65933.1"/>
    </source>
</evidence>
<name>A0A5C2SQ05_9APHY</name>
<dbReference type="EMBL" id="ML122251">
    <property type="protein sequence ID" value="RPD65933.1"/>
    <property type="molecule type" value="Genomic_DNA"/>
</dbReference>
<dbReference type="Proteomes" id="UP000313359">
    <property type="component" value="Unassembled WGS sequence"/>
</dbReference>
<keyword evidence="2" id="KW-1185">Reference proteome</keyword>
<reference evidence="1" key="1">
    <citation type="journal article" date="2018" name="Genome Biol. Evol.">
        <title>Genomics and development of Lentinus tigrinus, a white-rot wood-decaying mushroom with dimorphic fruiting bodies.</title>
        <authorList>
            <person name="Wu B."/>
            <person name="Xu Z."/>
            <person name="Knudson A."/>
            <person name="Carlson A."/>
            <person name="Chen N."/>
            <person name="Kovaka S."/>
            <person name="LaButti K."/>
            <person name="Lipzen A."/>
            <person name="Pennachio C."/>
            <person name="Riley R."/>
            <person name="Schakwitz W."/>
            <person name="Umezawa K."/>
            <person name="Ohm R.A."/>
            <person name="Grigoriev I.V."/>
            <person name="Nagy L.G."/>
            <person name="Gibbons J."/>
            <person name="Hibbett D."/>
        </authorList>
    </citation>
    <scope>NUCLEOTIDE SEQUENCE [LARGE SCALE GENOMIC DNA]</scope>
    <source>
        <strain evidence="1">ALCF2SS1-6</strain>
    </source>
</reference>
<evidence type="ECO:0000313" key="2">
    <source>
        <dbReference type="Proteomes" id="UP000313359"/>
    </source>
</evidence>